<comment type="caution">
    <text evidence="3">The sequence shown here is derived from an EMBL/GenBank/DDBJ whole genome shotgun (WGS) entry which is preliminary data.</text>
</comment>
<organism evidence="3 4">
    <name type="scientific">Dictyobacter kobayashii</name>
    <dbReference type="NCBI Taxonomy" id="2014872"/>
    <lineage>
        <taxon>Bacteria</taxon>
        <taxon>Bacillati</taxon>
        <taxon>Chloroflexota</taxon>
        <taxon>Ktedonobacteria</taxon>
        <taxon>Ktedonobacterales</taxon>
        <taxon>Dictyobacteraceae</taxon>
        <taxon>Dictyobacter</taxon>
    </lineage>
</organism>
<evidence type="ECO:0000313" key="4">
    <source>
        <dbReference type="Proteomes" id="UP000287188"/>
    </source>
</evidence>
<reference evidence="4" key="1">
    <citation type="submission" date="2018-12" db="EMBL/GenBank/DDBJ databases">
        <title>Tengunoibacter tsumagoiensis gen. nov., sp. nov., Dictyobacter kobayashii sp. nov., D. alpinus sp. nov., and D. joshuensis sp. nov. and description of Dictyobacteraceae fam. nov. within the order Ktedonobacterales isolated from Tengu-no-mugimeshi.</title>
        <authorList>
            <person name="Wang C.M."/>
            <person name="Zheng Y."/>
            <person name="Sakai Y."/>
            <person name="Toyoda A."/>
            <person name="Minakuchi Y."/>
            <person name="Abe K."/>
            <person name="Yokota A."/>
            <person name="Yabe S."/>
        </authorList>
    </citation>
    <scope>NUCLEOTIDE SEQUENCE [LARGE SCALE GENOMIC DNA]</scope>
    <source>
        <strain evidence="4">Uno11</strain>
    </source>
</reference>
<dbReference type="AlphaFoldDB" id="A0A402AP21"/>
<feature type="transmembrane region" description="Helical" evidence="2">
    <location>
        <begin position="6"/>
        <end position="27"/>
    </location>
</feature>
<evidence type="ECO:0000256" key="1">
    <source>
        <dbReference type="SAM" id="MobiDB-lite"/>
    </source>
</evidence>
<accession>A0A402AP21</accession>
<feature type="region of interest" description="Disordered" evidence="1">
    <location>
        <begin position="33"/>
        <end position="57"/>
    </location>
</feature>
<keyword evidence="2" id="KW-0812">Transmembrane</keyword>
<evidence type="ECO:0000256" key="2">
    <source>
        <dbReference type="SAM" id="Phobius"/>
    </source>
</evidence>
<sequence length="57" mass="6507">MILEAYLAYSLIPLFYILLGILIYLVLRSSRKPEEKQQEVSRPQVAVQQKASGNKQA</sequence>
<evidence type="ECO:0000313" key="3">
    <source>
        <dbReference type="EMBL" id="GCE20720.1"/>
    </source>
</evidence>
<keyword evidence="2" id="KW-1133">Transmembrane helix</keyword>
<keyword evidence="2" id="KW-0472">Membrane</keyword>
<dbReference type="RefSeq" id="WP_161977552.1">
    <property type="nucleotide sequence ID" value="NZ_BIFS01000001.1"/>
</dbReference>
<keyword evidence="4" id="KW-1185">Reference proteome</keyword>
<gene>
    <name evidence="3" type="ORF">KDK_45200</name>
</gene>
<name>A0A402AP21_9CHLR</name>
<dbReference type="EMBL" id="BIFS01000001">
    <property type="protein sequence ID" value="GCE20720.1"/>
    <property type="molecule type" value="Genomic_DNA"/>
</dbReference>
<proteinExistence type="predicted"/>
<feature type="compositionally biased region" description="Polar residues" evidence="1">
    <location>
        <begin position="46"/>
        <end position="57"/>
    </location>
</feature>
<dbReference type="Proteomes" id="UP000287188">
    <property type="component" value="Unassembled WGS sequence"/>
</dbReference>
<protein>
    <submittedName>
        <fullName evidence="3">Uncharacterized protein</fullName>
    </submittedName>
</protein>